<dbReference type="InterPro" id="IPR036428">
    <property type="entry name" value="PCD_sf"/>
</dbReference>
<reference evidence="8" key="1">
    <citation type="submission" date="2016-06" db="EMBL/GenBank/DDBJ databases">
        <authorList>
            <person name="Varghese N."/>
            <person name="Submissions Spin"/>
        </authorList>
    </citation>
    <scope>NUCLEOTIDE SEQUENCE [LARGE SCALE GENOMIC DNA]</scope>
    <source>
        <strain evidence="8">DSM 44815</strain>
    </source>
</reference>
<dbReference type="InterPro" id="IPR041581">
    <property type="entry name" value="Glyoxalase_6"/>
</dbReference>
<dbReference type="InterPro" id="IPR001533">
    <property type="entry name" value="Pterin_deHydtase"/>
</dbReference>
<comment type="catalytic activity">
    <reaction evidence="1">
        <text>(4aS,6R)-4a-hydroxy-L-erythro-5,6,7,8-tetrahydrobiopterin = (6R)-L-erythro-6,7-dihydrobiopterin + H2O</text>
        <dbReference type="Rhea" id="RHEA:11920"/>
        <dbReference type="ChEBI" id="CHEBI:15377"/>
        <dbReference type="ChEBI" id="CHEBI:15642"/>
        <dbReference type="ChEBI" id="CHEBI:43120"/>
        <dbReference type="EC" id="4.2.1.96"/>
    </reaction>
</comment>
<evidence type="ECO:0000313" key="7">
    <source>
        <dbReference type="EMBL" id="SBT53476.1"/>
    </source>
</evidence>
<evidence type="ECO:0000313" key="8">
    <source>
        <dbReference type="Proteomes" id="UP000199385"/>
    </source>
</evidence>
<dbReference type="Pfam" id="PF01329">
    <property type="entry name" value="Pterin_4a"/>
    <property type="match status" value="1"/>
</dbReference>
<dbReference type="GO" id="GO:0006729">
    <property type="term" value="P:tetrahydrobiopterin biosynthetic process"/>
    <property type="evidence" value="ECO:0007669"/>
    <property type="project" value="InterPro"/>
</dbReference>
<name>A0A1A9ABF7_9ACTN</name>
<dbReference type="InterPro" id="IPR029068">
    <property type="entry name" value="Glyas_Bleomycin-R_OHBP_Dase"/>
</dbReference>
<accession>A0A1A9ABF7</accession>
<organism evidence="7 8">
    <name type="scientific">Micromonospora auratinigra</name>
    <dbReference type="NCBI Taxonomy" id="261654"/>
    <lineage>
        <taxon>Bacteria</taxon>
        <taxon>Bacillati</taxon>
        <taxon>Actinomycetota</taxon>
        <taxon>Actinomycetes</taxon>
        <taxon>Micromonosporales</taxon>
        <taxon>Micromonosporaceae</taxon>
        <taxon>Micromonospora</taxon>
    </lineage>
</organism>
<dbReference type="Gene3D" id="3.30.1360.20">
    <property type="entry name" value="Transcriptional coactivator/pterin dehydratase"/>
    <property type="match status" value="1"/>
</dbReference>
<keyword evidence="5" id="KW-0456">Lyase</keyword>
<dbReference type="Gene3D" id="3.10.180.10">
    <property type="entry name" value="2,3-Dihydroxybiphenyl 1,2-Dioxygenase, domain 1"/>
    <property type="match status" value="1"/>
</dbReference>
<dbReference type="SUPFAM" id="SSF55248">
    <property type="entry name" value="PCD-like"/>
    <property type="match status" value="1"/>
</dbReference>
<evidence type="ECO:0000256" key="4">
    <source>
        <dbReference type="ARBA" id="ARBA00021735"/>
    </source>
</evidence>
<dbReference type="Pfam" id="PF18029">
    <property type="entry name" value="Glyoxalase_6"/>
    <property type="match status" value="1"/>
</dbReference>
<dbReference type="PANTHER" id="PTHR12599:SF0">
    <property type="entry name" value="PTERIN-4-ALPHA-CARBINOLAMINE DEHYDRATASE"/>
    <property type="match status" value="1"/>
</dbReference>
<dbReference type="PANTHER" id="PTHR12599">
    <property type="entry name" value="PTERIN-4-ALPHA-CARBINOLAMINE DEHYDRATASE"/>
    <property type="match status" value="1"/>
</dbReference>
<proteinExistence type="inferred from homology"/>
<dbReference type="AlphaFoldDB" id="A0A1A9ABF7"/>
<dbReference type="PATRIC" id="fig|261654.4.peg.6217"/>
<evidence type="ECO:0000256" key="3">
    <source>
        <dbReference type="ARBA" id="ARBA00013252"/>
    </source>
</evidence>
<dbReference type="EMBL" id="LT594323">
    <property type="protein sequence ID" value="SBT53476.1"/>
    <property type="molecule type" value="Genomic_DNA"/>
</dbReference>
<dbReference type="STRING" id="261654.GA0070611_6143"/>
<feature type="domain" description="Glyoxalase-like" evidence="6">
    <location>
        <begin position="107"/>
        <end position="211"/>
    </location>
</feature>
<evidence type="ECO:0000256" key="2">
    <source>
        <dbReference type="ARBA" id="ARBA00006472"/>
    </source>
</evidence>
<dbReference type="SUPFAM" id="SSF54593">
    <property type="entry name" value="Glyoxalase/Bleomycin resistance protein/Dihydroxybiphenyl dioxygenase"/>
    <property type="match status" value="1"/>
</dbReference>
<comment type="similarity">
    <text evidence="2">Belongs to the pterin-4-alpha-carbinolamine dehydratase family.</text>
</comment>
<dbReference type="EC" id="4.2.1.96" evidence="3"/>
<dbReference type="CDD" id="cd00488">
    <property type="entry name" value="PCD_DCoH"/>
    <property type="match status" value="1"/>
</dbReference>
<dbReference type="RefSeq" id="WP_091672037.1">
    <property type="nucleotide sequence ID" value="NZ_LT594323.1"/>
</dbReference>
<evidence type="ECO:0000256" key="5">
    <source>
        <dbReference type="ARBA" id="ARBA00023239"/>
    </source>
</evidence>
<dbReference type="Proteomes" id="UP000199385">
    <property type="component" value="Chromosome I"/>
</dbReference>
<keyword evidence="8" id="KW-1185">Reference proteome</keyword>
<protein>
    <recommendedName>
        <fullName evidence="4">Putative pterin-4-alpha-carbinolamine dehydratase</fullName>
        <ecNumber evidence="3">4.2.1.96</ecNumber>
    </recommendedName>
</protein>
<gene>
    <name evidence="7" type="ORF">GA0070611_6143</name>
</gene>
<dbReference type="OrthoDB" id="15077at2"/>
<evidence type="ECO:0000259" key="6">
    <source>
        <dbReference type="Pfam" id="PF18029"/>
    </source>
</evidence>
<sequence length="217" mass="23610">MSILTGRQIADEGLTGWTYLLGGLQTRIRTPDFAAGLSIVAAIGAEAERMDHHPDLDLRYTHLDVRTWSHDVRGVTGRDVRLARAVSAIVTDAGLTLAHAGLSRLELALDSPDFAAVLPFWRAVLATEHLAGPGFGDELRDPAGLLPTVWFQQSGREEPRQRWHPDVWVDPAEVPARLDAAVAAGGTLVSDEAAPHFWVLADPDGNRVCLCTWQGRD</sequence>
<dbReference type="GO" id="GO:0008124">
    <property type="term" value="F:4-alpha-hydroxytetrahydrobiopterin dehydratase activity"/>
    <property type="evidence" value="ECO:0007669"/>
    <property type="project" value="UniProtKB-EC"/>
</dbReference>
<evidence type="ECO:0000256" key="1">
    <source>
        <dbReference type="ARBA" id="ARBA00001554"/>
    </source>
</evidence>